<gene>
    <name evidence="6" type="ORF">CWI75_09245</name>
</gene>
<dbReference type="AlphaFoldDB" id="A0A2N5Y2Z5"/>
<keyword evidence="7" id="KW-1185">Reference proteome</keyword>
<dbReference type="Proteomes" id="UP000234845">
    <property type="component" value="Unassembled WGS sequence"/>
</dbReference>
<evidence type="ECO:0000256" key="1">
    <source>
        <dbReference type="ARBA" id="ARBA00004496"/>
    </source>
</evidence>
<dbReference type="InterPro" id="IPR003783">
    <property type="entry name" value="Regulatory_RecX"/>
</dbReference>
<proteinExistence type="inferred from homology"/>
<sequence length="155" mass="18141">MNLLARREHSRHELLNKLGRRFANPTLVEEVLQSLSEENLQSDQRYAESLLRQRIARGYGPGRIHRDMRERGLDDETIDKAHAVVQPEWFALAEAAYARKFGNSPLPGRVDDEPDPDFARRRAAREAALKEKAKRSRFMQYRGFQPQHFHHLLED</sequence>
<dbReference type="OrthoDB" id="7066780at2"/>
<evidence type="ECO:0000313" key="6">
    <source>
        <dbReference type="EMBL" id="PLW82747.1"/>
    </source>
</evidence>
<keyword evidence="4" id="KW-0963">Cytoplasm</keyword>
<name>A0A2N5Y2Z5_9GAMM</name>
<evidence type="ECO:0000256" key="2">
    <source>
        <dbReference type="ARBA" id="ARBA00009695"/>
    </source>
</evidence>
<evidence type="ECO:0000313" key="7">
    <source>
        <dbReference type="Proteomes" id="UP000234845"/>
    </source>
</evidence>
<dbReference type="GO" id="GO:0005737">
    <property type="term" value="C:cytoplasm"/>
    <property type="evidence" value="ECO:0007669"/>
    <property type="project" value="UniProtKB-SubCell"/>
</dbReference>
<comment type="subcellular location">
    <subcellularLocation>
        <location evidence="1">Cytoplasm</location>
    </subcellularLocation>
</comment>
<dbReference type="PANTHER" id="PTHR33602">
    <property type="entry name" value="REGULATORY PROTEIN RECX FAMILY PROTEIN"/>
    <property type="match status" value="1"/>
</dbReference>
<dbReference type="InterPro" id="IPR036388">
    <property type="entry name" value="WH-like_DNA-bd_sf"/>
</dbReference>
<dbReference type="PANTHER" id="PTHR33602:SF1">
    <property type="entry name" value="REGULATORY PROTEIN RECX FAMILY PROTEIN"/>
    <property type="match status" value="1"/>
</dbReference>
<dbReference type="GO" id="GO:0006282">
    <property type="term" value="P:regulation of DNA repair"/>
    <property type="evidence" value="ECO:0007669"/>
    <property type="project" value="InterPro"/>
</dbReference>
<dbReference type="Pfam" id="PF02631">
    <property type="entry name" value="RecX_HTH2"/>
    <property type="match status" value="1"/>
</dbReference>
<evidence type="ECO:0000256" key="4">
    <source>
        <dbReference type="ARBA" id="ARBA00022490"/>
    </source>
</evidence>
<evidence type="ECO:0000259" key="5">
    <source>
        <dbReference type="Pfam" id="PF02631"/>
    </source>
</evidence>
<comment type="similarity">
    <text evidence="2">Belongs to the RecX family.</text>
</comment>
<evidence type="ECO:0000256" key="3">
    <source>
        <dbReference type="ARBA" id="ARBA00018111"/>
    </source>
</evidence>
<dbReference type="Gene3D" id="1.10.10.10">
    <property type="entry name" value="Winged helix-like DNA-binding domain superfamily/Winged helix DNA-binding domain"/>
    <property type="match status" value="3"/>
</dbReference>
<comment type="caution">
    <text evidence="6">The sequence shown here is derived from an EMBL/GenBank/DDBJ whole genome shotgun (WGS) entry which is preliminary data.</text>
</comment>
<feature type="domain" description="RecX second three-helical" evidence="5">
    <location>
        <begin position="42"/>
        <end position="81"/>
    </location>
</feature>
<dbReference type="InterPro" id="IPR053924">
    <property type="entry name" value="RecX_HTH_2nd"/>
</dbReference>
<dbReference type="RefSeq" id="WP_101521214.1">
    <property type="nucleotide sequence ID" value="NZ_PKLZ01000007.1"/>
</dbReference>
<dbReference type="EMBL" id="PKLZ01000007">
    <property type="protein sequence ID" value="PLW82747.1"/>
    <property type="molecule type" value="Genomic_DNA"/>
</dbReference>
<protein>
    <recommendedName>
        <fullName evidence="3">Regulatory protein RecX</fullName>
    </recommendedName>
</protein>
<reference evidence="7" key="1">
    <citation type="submission" date="2017-11" db="EMBL/GenBank/DDBJ databases">
        <title>The draft genome sequence of Chromatocurvus sp. F02.</title>
        <authorList>
            <person name="Du Z.-J."/>
            <person name="Chang Y.-Q."/>
        </authorList>
    </citation>
    <scope>NUCLEOTIDE SEQUENCE [LARGE SCALE GENOMIC DNA]</scope>
    <source>
        <strain evidence="7">F02</strain>
    </source>
</reference>
<organism evidence="6 7">
    <name type="scientific">Kineobactrum sediminis</name>
    <dbReference type="NCBI Taxonomy" id="1905677"/>
    <lineage>
        <taxon>Bacteria</taxon>
        <taxon>Pseudomonadati</taxon>
        <taxon>Pseudomonadota</taxon>
        <taxon>Gammaproteobacteria</taxon>
        <taxon>Cellvibrionales</taxon>
        <taxon>Halieaceae</taxon>
        <taxon>Kineobactrum</taxon>
    </lineage>
</organism>
<accession>A0A2N5Y2Z5</accession>